<name>E1JUA4_SOLFR</name>
<dbReference type="eggNOG" id="ENOG50312T5">
    <property type="taxonomic scope" value="Bacteria"/>
</dbReference>
<evidence type="ECO:0000313" key="1">
    <source>
        <dbReference type="EMBL" id="EFL52034.1"/>
    </source>
</evidence>
<dbReference type="OrthoDB" id="7057934at2"/>
<accession>E1JUA4</accession>
<dbReference type="AlphaFoldDB" id="E1JUA4"/>
<reference evidence="1 2" key="1">
    <citation type="submission" date="2010-08" db="EMBL/GenBank/DDBJ databases">
        <title>The draft genome of Desulfovibrio fructosovorans JJ.</title>
        <authorList>
            <consortium name="US DOE Joint Genome Institute (JGI-PGF)"/>
            <person name="Lucas S."/>
            <person name="Copeland A."/>
            <person name="Lapidus A."/>
            <person name="Cheng J.-F."/>
            <person name="Bruce D."/>
            <person name="Goodwin L."/>
            <person name="Pitluck S."/>
            <person name="Land M.L."/>
            <person name="Hauser L."/>
            <person name="Chang Y.-J."/>
            <person name="Jeffries C."/>
            <person name="Wall J.D."/>
            <person name="Stahl D.A."/>
            <person name="Arkin A.P."/>
            <person name="Dehal P."/>
            <person name="Stolyar S.M."/>
            <person name="Hazen T.C."/>
            <person name="Woyke T.J."/>
        </authorList>
    </citation>
    <scope>NUCLEOTIDE SEQUENCE [LARGE SCALE GENOMIC DNA]</scope>
    <source>
        <strain evidence="1 2">JJ</strain>
    </source>
</reference>
<protein>
    <submittedName>
        <fullName evidence="1">Uncharacterized protein</fullName>
    </submittedName>
</protein>
<dbReference type="RefSeq" id="WP_005992059.1">
    <property type="nucleotide sequence ID" value="NZ_AECZ01000006.1"/>
</dbReference>
<comment type="caution">
    <text evidence="1">The sequence shown here is derived from an EMBL/GenBank/DDBJ whole genome shotgun (WGS) entry which is preliminary data.</text>
</comment>
<proteinExistence type="predicted"/>
<dbReference type="STRING" id="596151.DesfrDRAFT_1203"/>
<sequence length="295" mass="34336">MDRFYFFRLKLVNKRDQKTLFELDRGKLLLEIIKLRPSAYVRKGIEWIMANTEEIDDKSVFFKFGRLTTKSRDKYDPTHRLFIETEDDIVESTKCLYDSFNQVLAIEKCSATPLPTTLAKYIMYIINNFSEGPLFQYLKKDEQNFFKLCRCQVDPIPNPIDFIEHLSSAFKITEFDVTFFRKNPFDFNEMLEKPLQNFLEETDGETSTAGVRSEEGLKSQPLIELTHAAAATGSDASARVQKTPELRSEKIQLKSKFNIANIDIEEVHAKNKQELIQLLNALRDKYKSIRGVEDE</sequence>
<gene>
    <name evidence="1" type="ORF">DesfrDRAFT_1203</name>
</gene>
<evidence type="ECO:0000313" key="2">
    <source>
        <dbReference type="Proteomes" id="UP000006250"/>
    </source>
</evidence>
<keyword evidence="2" id="KW-1185">Reference proteome</keyword>
<dbReference type="Proteomes" id="UP000006250">
    <property type="component" value="Unassembled WGS sequence"/>
</dbReference>
<dbReference type="EMBL" id="AECZ01000006">
    <property type="protein sequence ID" value="EFL52034.1"/>
    <property type="molecule type" value="Genomic_DNA"/>
</dbReference>
<organism evidence="1 2">
    <name type="scientific">Solidesulfovibrio fructosivorans JJ]</name>
    <dbReference type="NCBI Taxonomy" id="596151"/>
    <lineage>
        <taxon>Bacteria</taxon>
        <taxon>Pseudomonadati</taxon>
        <taxon>Thermodesulfobacteriota</taxon>
        <taxon>Desulfovibrionia</taxon>
        <taxon>Desulfovibrionales</taxon>
        <taxon>Desulfovibrionaceae</taxon>
        <taxon>Solidesulfovibrio</taxon>
    </lineage>
</organism>